<protein>
    <recommendedName>
        <fullName evidence="4">Por secretion system C-terminal sorting domain-containing protein</fullName>
    </recommendedName>
</protein>
<evidence type="ECO:0000313" key="2">
    <source>
        <dbReference type="EMBL" id="QRR03561.1"/>
    </source>
</evidence>
<accession>A0ABX7IFC8</accession>
<keyword evidence="3" id="KW-1185">Reference proteome</keyword>
<dbReference type="Proteomes" id="UP000612680">
    <property type="component" value="Chromosome"/>
</dbReference>
<evidence type="ECO:0008006" key="4">
    <source>
        <dbReference type="Google" id="ProtNLM"/>
    </source>
</evidence>
<evidence type="ECO:0000313" key="3">
    <source>
        <dbReference type="Proteomes" id="UP000612680"/>
    </source>
</evidence>
<feature type="signal peptide" evidence="1">
    <location>
        <begin position="1"/>
        <end position="23"/>
    </location>
</feature>
<dbReference type="Gene3D" id="2.60.40.3080">
    <property type="match status" value="1"/>
</dbReference>
<keyword evidence="1" id="KW-0732">Signal</keyword>
<feature type="chain" id="PRO_5045108414" description="Por secretion system C-terminal sorting domain-containing protein" evidence="1">
    <location>
        <begin position="24"/>
        <end position="126"/>
    </location>
</feature>
<reference evidence="2 3" key="1">
    <citation type="submission" date="2020-06" db="EMBL/GenBank/DDBJ databases">
        <title>Dyadobacter sandarakinus sp. nov., isolated from the soil of the Arctic Yellow River Station.</title>
        <authorList>
            <person name="Zhang Y."/>
            <person name="Peng F."/>
        </authorList>
    </citation>
    <scope>NUCLEOTIDE SEQUENCE [LARGE SCALE GENOMIC DNA]</scope>
    <source>
        <strain evidence="2 3">Q3-56</strain>
    </source>
</reference>
<dbReference type="RefSeq" id="WP_204659660.1">
    <property type="nucleotide sequence ID" value="NZ_CP056775.1"/>
</dbReference>
<evidence type="ECO:0000256" key="1">
    <source>
        <dbReference type="SAM" id="SignalP"/>
    </source>
</evidence>
<dbReference type="EMBL" id="CP056775">
    <property type="protein sequence ID" value="QRR03561.1"/>
    <property type="molecule type" value="Genomic_DNA"/>
</dbReference>
<gene>
    <name evidence="2" type="ORF">HWI92_22920</name>
</gene>
<sequence>MKTSVKTFAFAAALIAASFTANAEDKEAKKASSFATGIYPTKQGKVNVLVDKANANSNTTLLLKNEDGTIVYRETINKSQQKFGRSLNVDGLDAGKYQLDVISGKEVQSKTFQLSEQKVERTVEVK</sequence>
<proteinExistence type="predicted"/>
<organism evidence="2 3">
    <name type="scientific">Dyadobacter sandarakinus</name>
    <dbReference type="NCBI Taxonomy" id="2747268"/>
    <lineage>
        <taxon>Bacteria</taxon>
        <taxon>Pseudomonadati</taxon>
        <taxon>Bacteroidota</taxon>
        <taxon>Cytophagia</taxon>
        <taxon>Cytophagales</taxon>
        <taxon>Spirosomataceae</taxon>
        <taxon>Dyadobacter</taxon>
    </lineage>
</organism>
<name>A0ABX7IFC8_9BACT</name>